<dbReference type="InterPro" id="IPR012674">
    <property type="entry name" value="Calycin"/>
</dbReference>
<dbReference type="GO" id="GO:0042246">
    <property type="term" value="P:tissue regeneration"/>
    <property type="evidence" value="ECO:0007669"/>
    <property type="project" value="InterPro"/>
</dbReference>
<feature type="domain" description="Lipocalin/cytosolic fatty-acid binding" evidence="3">
    <location>
        <begin position="16"/>
        <end position="113"/>
    </location>
</feature>
<evidence type="ECO:0000313" key="4">
    <source>
        <dbReference type="EMBL" id="KAG6456753.1"/>
    </source>
</evidence>
<keyword evidence="2" id="KW-0873">Pyrrolidone carboxylic acid</keyword>
<evidence type="ECO:0000313" key="5">
    <source>
        <dbReference type="Proteomes" id="UP000791440"/>
    </source>
</evidence>
<dbReference type="GO" id="GO:0008289">
    <property type="term" value="F:lipid binding"/>
    <property type="evidence" value="ECO:0007669"/>
    <property type="project" value="InterPro"/>
</dbReference>
<protein>
    <recommendedName>
        <fullName evidence="1">Apolipoprotein D</fullName>
    </recommendedName>
</protein>
<dbReference type="GO" id="GO:0005737">
    <property type="term" value="C:cytoplasm"/>
    <property type="evidence" value="ECO:0007669"/>
    <property type="project" value="TreeGrafter"/>
</dbReference>
<reference evidence="4" key="1">
    <citation type="journal article" date="2016" name="Insect Biochem. Mol. Biol.">
        <title>Multifaceted biological insights from a draft genome sequence of the tobacco hornworm moth, Manduca sexta.</title>
        <authorList>
            <person name="Kanost M.R."/>
            <person name="Arrese E.L."/>
            <person name="Cao X."/>
            <person name="Chen Y.R."/>
            <person name="Chellapilla S."/>
            <person name="Goldsmith M.R."/>
            <person name="Grosse-Wilde E."/>
            <person name="Heckel D.G."/>
            <person name="Herndon N."/>
            <person name="Jiang H."/>
            <person name="Papanicolaou A."/>
            <person name="Qu J."/>
            <person name="Soulages J.L."/>
            <person name="Vogel H."/>
            <person name="Walters J."/>
            <person name="Waterhouse R.M."/>
            <person name="Ahn S.J."/>
            <person name="Almeida F.C."/>
            <person name="An C."/>
            <person name="Aqrawi P."/>
            <person name="Bretschneider A."/>
            <person name="Bryant W.B."/>
            <person name="Bucks S."/>
            <person name="Chao H."/>
            <person name="Chevignon G."/>
            <person name="Christen J.M."/>
            <person name="Clarke D.F."/>
            <person name="Dittmer N.T."/>
            <person name="Ferguson L.C.F."/>
            <person name="Garavelou S."/>
            <person name="Gordon K.H.J."/>
            <person name="Gunaratna R.T."/>
            <person name="Han Y."/>
            <person name="Hauser F."/>
            <person name="He Y."/>
            <person name="Heidel-Fischer H."/>
            <person name="Hirsh A."/>
            <person name="Hu Y."/>
            <person name="Jiang H."/>
            <person name="Kalra D."/>
            <person name="Klinner C."/>
            <person name="Konig C."/>
            <person name="Kovar C."/>
            <person name="Kroll A.R."/>
            <person name="Kuwar S.S."/>
            <person name="Lee S.L."/>
            <person name="Lehman R."/>
            <person name="Li K."/>
            <person name="Li Z."/>
            <person name="Liang H."/>
            <person name="Lovelace S."/>
            <person name="Lu Z."/>
            <person name="Mansfield J.H."/>
            <person name="McCulloch K.J."/>
            <person name="Mathew T."/>
            <person name="Morton B."/>
            <person name="Muzny D.M."/>
            <person name="Neunemann D."/>
            <person name="Ongeri F."/>
            <person name="Pauchet Y."/>
            <person name="Pu L.L."/>
            <person name="Pyrousis I."/>
            <person name="Rao X.J."/>
            <person name="Redding A."/>
            <person name="Roesel C."/>
            <person name="Sanchez-Gracia A."/>
            <person name="Schaack S."/>
            <person name="Shukla A."/>
            <person name="Tetreau G."/>
            <person name="Wang Y."/>
            <person name="Xiong G.H."/>
            <person name="Traut W."/>
            <person name="Walsh T.K."/>
            <person name="Worley K.C."/>
            <person name="Wu D."/>
            <person name="Wu W."/>
            <person name="Wu Y.Q."/>
            <person name="Zhang X."/>
            <person name="Zou Z."/>
            <person name="Zucker H."/>
            <person name="Briscoe A.D."/>
            <person name="Burmester T."/>
            <person name="Clem R.J."/>
            <person name="Feyereisen R."/>
            <person name="Grimmelikhuijzen C.J.P."/>
            <person name="Hamodrakas S.J."/>
            <person name="Hansson B.S."/>
            <person name="Huguet E."/>
            <person name="Jermiin L.S."/>
            <person name="Lan Q."/>
            <person name="Lehman H.K."/>
            <person name="Lorenzen M."/>
            <person name="Merzendorfer H."/>
            <person name="Michalopoulos I."/>
            <person name="Morton D.B."/>
            <person name="Muthukrishnan S."/>
            <person name="Oakeshott J.G."/>
            <person name="Palmer W."/>
            <person name="Park Y."/>
            <person name="Passarelli A.L."/>
            <person name="Rozas J."/>
            <person name="Schwartz L.M."/>
            <person name="Smith W."/>
            <person name="Southgate A."/>
            <person name="Vilcinskas A."/>
            <person name="Vogt R."/>
            <person name="Wang P."/>
            <person name="Werren J."/>
            <person name="Yu X.Q."/>
            <person name="Zhou J.J."/>
            <person name="Brown S.J."/>
            <person name="Scherer S.E."/>
            <person name="Richards S."/>
            <person name="Blissard G.W."/>
        </authorList>
    </citation>
    <scope>NUCLEOTIDE SEQUENCE</scope>
</reference>
<comment type="caution">
    <text evidence="4">The sequence shown here is derived from an EMBL/GenBank/DDBJ whole genome shotgun (WGS) entry which is preliminary data.</text>
</comment>
<name>A0A922CSZ2_MANSE</name>
<dbReference type="EMBL" id="JH668522">
    <property type="protein sequence ID" value="KAG6456753.1"/>
    <property type="molecule type" value="Genomic_DNA"/>
</dbReference>
<accession>A0A922CSZ2</accession>
<dbReference type="GO" id="GO:0007420">
    <property type="term" value="P:brain development"/>
    <property type="evidence" value="ECO:0007669"/>
    <property type="project" value="InterPro"/>
</dbReference>
<dbReference type="GO" id="GO:0000302">
    <property type="term" value="P:response to reactive oxygen species"/>
    <property type="evidence" value="ECO:0007669"/>
    <property type="project" value="TreeGrafter"/>
</dbReference>
<dbReference type="InterPro" id="IPR002969">
    <property type="entry name" value="ApolipopD"/>
</dbReference>
<dbReference type="Gene3D" id="2.40.128.20">
    <property type="match status" value="1"/>
</dbReference>
<evidence type="ECO:0000256" key="2">
    <source>
        <dbReference type="ARBA" id="ARBA00023283"/>
    </source>
</evidence>
<evidence type="ECO:0000256" key="1">
    <source>
        <dbReference type="ARBA" id="ARBA00019890"/>
    </source>
</evidence>
<dbReference type="PANTHER" id="PTHR10612:SF34">
    <property type="entry name" value="APOLIPOPROTEIN D"/>
    <property type="match status" value="1"/>
</dbReference>
<reference evidence="4" key="2">
    <citation type="submission" date="2020-12" db="EMBL/GenBank/DDBJ databases">
        <authorList>
            <person name="Kanost M."/>
        </authorList>
    </citation>
    <scope>NUCLEOTIDE SEQUENCE</scope>
</reference>
<dbReference type="Proteomes" id="UP000791440">
    <property type="component" value="Unassembled WGS sequence"/>
</dbReference>
<gene>
    <name evidence="4" type="ORF">O3G_MSEX009923</name>
</gene>
<dbReference type="GO" id="GO:0006869">
    <property type="term" value="P:lipid transport"/>
    <property type="evidence" value="ECO:0007669"/>
    <property type="project" value="InterPro"/>
</dbReference>
<dbReference type="GO" id="GO:0006629">
    <property type="term" value="P:lipid metabolic process"/>
    <property type="evidence" value="ECO:0007669"/>
    <property type="project" value="TreeGrafter"/>
</dbReference>
<proteinExistence type="predicted"/>
<organism evidence="4 5">
    <name type="scientific">Manduca sexta</name>
    <name type="common">Tobacco hawkmoth</name>
    <name type="synonym">Tobacco hornworm</name>
    <dbReference type="NCBI Taxonomy" id="7130"/>
    <lineage>
        <taxon>Eukaryota</taxon>
        <taxon>Metazoa</taxon>
        <taxon>Ecdysozoa</taxon>
        <taxon>Arthropoda</taxon>
        <taxon>Hexapoda</taxon>
        <taxon>Insecta</taxon>
        <taxon>Pterygota</taxon>
        <taxon>Neoptera</taxon>
        <taxon>Endopterygota</taxon>
        <taxon>Lepidoptera</taxon>
        <taxon>Glossata</taxon>
        <taxon>Ditrysia</taxon>
        <taxon>Bombycoidea</taxon>
        <taxon>Sphingidae</taxon>
        <taxon>Sphinginae</taxon>
        <taxon>Sphingini</taxon>
        <taxon>Manduca</taxon>
    </lineage>
</organism>
<sequence>MRKTNNFKDLFISGIQSEIQGEASQVGRSDEGRLSVRFPTLPVDIAAPYWVVDTDYDSYALVWSCYEFGLFHTRNAWILTRERNPPASVIDKAFESADRHNINRAFFIRTDQQNCPNFDE</sequence>
<keyword evidence="5" id="KW-1185">Reference proteome</keyword>
<dbReference type="InterPro" id="IPR000566">
    <property type="entry name" value="Lipocln_cytosolic_FA-bd_dom"/>
</dbReference>
<dbReference type="PRINTS" id="PR01219">
    <property type="entry name" value="APOLIPOPROTD"/>
</dbReference>
<dbReference type="Pfam" id="PF00061">
    <property type="entry name" value="Lipocalin"/>
    <property type="match status" value="1"/>
</dbReference>
<dbReference type="PANTHER" id="PTHR10612">
    <property type="entry name" value="APOLIPOPROTEIN D"/>
    <property type="match status" value="1"/>
</dbReference>
<evidence type="ECO:0000259" key="3">
    <source>
        <dbReference type="Pfam" id="PF00061"/>
    </source>
</evidence>
<dbReference type="SUPFAM" id="SSF50814">
    <property type="entry name" value="Lipocalins"/>
    <property type="match status" value="1"/>
</dbReference>
<dbReference type="AlphaFoldDB" id="A0A922CSZ2"/>